<keyword evidence="3 7" id="KW-0378">Hydrolase</keyword>
<keyword evidence="8" id="KW-1185">Reference proteome</keyword>
<accession>A0A5B9M9W7</accession>
<feature type="chain" id="PRO_5022683439" evidence="5">
    <location>
        <begin position="20"/>
        <end position="458"/>
    </location>
</feature>
<comment type="similarity">
    <text evidence="1">Belongs to the sulfatase family.</text>
</comment>
<dbReference type="PANTHER" id="PTHR42693:SF53">
    <property type="entry name" value="ENDO-4-O-SULFATASE"/>
    <property type="match status" value="1"/>
</dbReference>
<feature type="domain" description="Sulfatase N-terminal" evidence="6">
    <location>
        <begin position="25"/>
        <end position="343"/>
    </location>
</feature>
<dbReference type="CDD" id="cd16151">
    <property type="entry name" value="sulfatase_like"/>
    <property type="match status" value="1"/>
</dbReference>
<evidence type="ECO:0000256" key="4">
    <source>
        <dbReference type="ARBA" id="ARBA00022837"/>
    </source>
</evidence>
<dbReference type="InterPro" id="IPR017850">
    <property type="entry name" value="Alkaline_phosphatase_core_sf"/>
</dbReference>
<dbReference type="Gene3D" id="3.40.720.10">
    <property type="entry name" value="Alkaline Phosphatase, subunit A"/>
    <property type="match status" value="1"/>
</dbReference>
<name>A0A5B9M9W7_9BACT</name>
<dbReference type="RefSeq" id="WP_147866154.1">
    <property type="nucleotide sequence ID" value="NZ_CP036264.1"/>
</dbReference>
<keyword evidence="5" id="KW-0732">Signal</keyword>
<reference evidence="7 8" key="1">
    <citation type="submission" date="2019-02" db="EMBL/GenBank/DDBJ databases">
        <title>Planctomycetal bacteria perform biofilm scaping via a novel small molecule.</title>
        <authorList>
            <person name="Jeske O."/>
            <person name="Boedeker C."/>
            <person name="Wiegand S."/>
            <person name="Breitling P."/>
            <person name="Kallscheuer N."/>
            <person name="Jogler M."/>
            <person name="Rohde M."/>
            <person name="Petersen J."/>
            <person name="Medema M.H."/>
            <person name="Surup F."/>
            <person name="Jogler C."/>
        </authorList>
    </citation>
    <scope>NUCLEOTIDE SEQUENCE [LARGE SCALE GENOMIC DNA]</scope>
    <source>
        <strain evidence="7 8">Mal15</strain>
    </source>
</reference>
<evidence type="ECO:0000256" key="3">
    <source>
        <dbReference type="ARBA" id="ARBA00022801"/>
    </source>
</evidence>
<dbReference type="PROSITE" id="PS00523">
    <property type="entry name" value="SULFATASE_1"/>
    <property type="match status" value="1"/>
</dbReference>
<dbReference type="AlphaFoldDB" id="A0A5B9M9W7"/>
<dbReference type="Proteomes" id="UP000321353">
    <property type="component" value="Chromosome"/>
</dbReference>
<organism evidence="7 8">
    <name type="scientific">Stieleria maiorica</name>
    <dbReference type="NCBI Taxonomy" id="2795974"/>
    <lineage>
        <taxon>Bacteria</taxon>
        <taxon>Pseudomonadati</taxon>
        <taxon>Planctomycetota</taxon>
        <taxon>Planctomycetia</taxon>
        <taxon>Pirellulales</taxon>
        <taxon>Pirellulaceae</taxon>
        <taxon>Stieleria</taxon>
    </lineage>
</organism>
<dbReference type="PANTHER" id="PTHR42693">
    <property type="entry name" value="ARYLSULFATASE FAMILY MEMBER"/>
    <property type="match status" value="1"/>
</dbReference>
<sequence length="458" mass="51468" precursor="true">MLRLLIPLAVLLGGPFLSAAAAKQPDIILVMADDVGIEGLGCYGGVSYRTPNLDQMASAGVRFTHAYSQPLCTPTRVELMTGKDNHRNWTYFGILDPRERTFGHAMTDAGYATAIFGKWQLQSYDPPDLPGAEQRRGKGMHPKDAGFDQYALFHALHTEDKGSRYANPTMLEGTRGNEGTLKKYDGRYGEDVWVEKILAFLDQQTDKPRFVYYPMALPHWPFVPTPNSADWDPGKPQEEHLRYGSDMIEYMDTTMGNLLRGLRQRDLDRETIVIFYSDNGTHLQVTSKMSDGRSIPGGKAMPTQTGIHVPLIVHCPGRYKPAVADGIVEASDFYPTLLELAGAEKQNGKHTDGTSFVPQLTGRPTPRREAAFFWYDPRPGWDKEKFNRHVFALNKTHKLFRDGRLFRIGELPLKETLVQQDDEHDRSARAELQAVIDRAMEGVREPPLVDSHGNPLEL</sequence>
<evidence type="ECO:0000259" key="6">
    <source>
        <dbReference type="Pfam" id="PF00884"/>
    </source>
</evidence>
<feature type="signal peptide" evidence="5">
    <location>
        <begin position="1"/>
        <end position="19"/>
    </location>
</feature>
<evidence type="ECO:0000256" key="1">
    <source>
        <dbReference type="ARBA" id="ARBA00008779"/>
    </source>
</evidence>
<keyword evidence="4" id="KW-0106">Calcium</keyword>
<proteinExistence type="inferred from homology"/>
<protein>
    <submittedName>
        <fullName evidence="7">Arylsulfatase</fullName>
        <ecNumber evidence="7">3.1.6.1</ecNumber>
    </submittedName>
</protein>
<dbReference type="EMBL" id="CP036264">
    <property type="protein sequence ID" value="QEF96325.1"/>
    <property type="molecule type" value="Genomic_DNA"/>
</dbReference>
<dbReference type="KEGG" id="smam:Mal15_03520"/>
<evidence type="ECO:0000256" key="5">
    <source>
        <dbReference type="SAM" id="SignalP"/>
    </source>
</evidence>
<dbReference type="InterPro" id="IPR050738">
    <property type="entry name" value="Sulfatase"/>
</dbReference>
<gene>
    <name evidence="7" type="primary">atsA_7</name>
    <name evidence="7" type="ORF">Mal15_03520</name>
</gene>
<keyword evidence="2" id="KW-0479">Metal-binding</keyword>
<dbReference type="EC" id="3.1.6.1" evidence="7"/>
<dbReference type="Pfam" id="PF00884">
    <property type="entry name" value="Sulfatase"/>
    <property type="match status" value="1"/>
</dbReference>
<dbReference type="GO" id="GO:0004065">
    <property type="term" value="F:arylsulfatase activity"/>
    <property type="evidence" value="ECO:0007669"/>
    <property type="project" value="UniProtKB-EC"/>
</dbReference>
<evidence type="ECO:0000256" key="2">
    <source>
        <dbReference type="ARBA" id="ARBA00022723"/>
    </source>
</evidence>
<evidence type="ECO:0000313" key="7">
    <source>
        <dbReference type="EMBL" id="QEF96325.1"/>
    </source>
</evidence>
<dbReference type="SUPFAM" id="SSF53649">
    <property type="entry name" value="Alkaline phosphatase-like"/>
    <property type="match status" value="1"/>
</dbReference>
<dbReference type="GO" id="GO:0046872">
    <property type="term" value="F:metal ion binding"/>
    <property type="evidence" value="ECO:0007669"/>
    <property type="project" value="UniProtKB-KW"/>
</dbReference>
<evidence type="ECO:0000313" key="8">
    <source>
        <dbReference type="Proteomes" id="UP000321353"/>
    </source>
</evidence>
<dbReference type="InterPro" id="IPR024607">
    <property type="entry name" value="Sulfatase_CS"/>
</dbReference>
<dbReference type="InterPro" id="IPR000917">
    <property type="entry name" value="Sulfatase_N"/>
</dbReference>